<dbReference type="CDD" id="cd00685">
    <property type="entry name" value="Trans_IPPS_HT"/>
    <property type="match status" value="1"/>
</dbReference>
<name>A0A948RVQ3_UNCEI</name>
<comment type="similarity">
    <text evidence="2 7">Belongs to the FPP/GGPP synthase family.</text>
</comment>
<keyword evidence="3 7" id="KW-0808">Transferase</keyword>
<keyword evidence="6" id="KW-0414">Isoprene biosynthesis</keyword>
<dbReference type="Gene3D" id="1.10.600.10">
    <property type="entry name" value="Farnesyl Diphosphate Synthase"/>
    <property type="match status" value="1"/>
</dbReference>
<dbReference type="Proteomes" id="UP000777784">
    <property type="component" value="Unassembled WGS sequence"/>
</dbReference>
<evidence type="ECO:0000256" key="7">
    <source>
        <dbReference type="RuleBase" id="RU004466"/>
    </source>
</evidence>
<dbReference type="SFLD" id="SFLDS00005">
    <property type="entry name" value="Isoprenoid_Synthase_Type_I"/>
    <property type="match status" value="1"/>
</dbReference>
<reference evidence="8" key="1">
    <citation type="submission" date="2021-05" db="EMBL/GenBank/DDBJ databases">
        <title>Energy efficiency and biological interactions define the core microbiome of deep oligotrophic groundwater.</title>
        <authorList>
            <person name="Mehrshad M."/>
            <person name="Lopez-Fernandez M."/>
            <person name="Bell E."/>
            <person name="Bernier-Latmani R."/>
            <person name="Bertilsson S."/>
            <person name="Dopson M."/>
        </authorList>
    </citation>
    <scope>NUCLEOTIDE SEQUENCE</scope>
    <source>
        <strain evidence="8">Modern_marine.mb.64</strain>
    </source>
</reference>
<dbReference type="NCBIfam" id="NF045485">
    <property type="entry name" value="FPPsyn"/>
    <property type="match status" value="1"/>
</dbReference>
<dbReference type="GO" id="GO:0005737">
    <property type="term" value="C:cytoplasm"/>
    <property type="evidence" value="ECO:0007669"/>
    <property type="project" value="UniProtKB-ARBA"/>
</dbReference>
<accession>A0A948RVQ3</accession>
<evidence type="ECO:0000256" key="1">
    <source>
        <dbReference type="ARBA" id="ARBA00001946"/>
    </source>
</evidence>
<keyword evidence="4" id="KW-0479">Metal-binding</keyword>
<dbReference type="FunFam" id="1.10.600.10:FF:000001">
    <property type="entry name" value="Geranylgeranyl diphosphate synthase"/>
    <property type="match status" value="1"/>
</dbReference>
<dbReference type="PANTHER" id="PTHR43281">
    <property type="entry name" value="FARNESYL DIPHOSPHATE SYNTHASE"/>
    <property type="match status" value="1"/>
</dbReference>
<evidence type="ECO:0000256" key="2">
    <source>
        <dbReference type="ARBA" id="ARBA00006706"/>
    </source>
</evidence>
<dbReference type="SFLD" id="SFLDG01017">
    <property type="entry name" value="Polyprenyl_Transferase_Like"/>
    <property type="match status" value="1"/>
</dbReference>
<comment type="caution">
    <text evidence="8">The sequence shown here is derived from an EMBL/GenBank/DDBJ whole genome shotgun (WGS) entry which is preliminary data.</text>
</comment>
<dbReference type="EMBL" id="JAHJDP010000028">
    <property type="protein sequence ID" value="MBU2690362.1"/>
    <property type="molecule type" value="Genomic_DNA"/>
</dbReference>
<organism evidence="8 9">
    <name type="scientific">Eiseniibacteriota bacterium</name>
    <dbReference type="NCBI Taxonomy" id="2212470"/>
    <lineage>
        <taxon>Bacteria</taxon>
        <taxon>Candidatus Eiseniibacteriota</taxon>
    </lineage>
</organism>
<keyword evidence="5" id="KW-0460">Magnesium</keyword>
<dbReference type="AlphaFoldDB" id="A0A948RVQ3"/>
<evidence type="ECO:0000313" key="8">
    <source>
        <dbReference type="EMBL" id="MBU2690362.1"/>
    </source>
</evidence>
<dbReference type="SUPFAM" id="SSF48576">
    <property type="entry name" value="Terpenoid synthases"/>
    <property type="match status" value="1"/>
</dbReference>
<dbReference type="InterPro" id="IPR033749">
    <property type="entry name" value="Polyprenyl_synt_CS"/>
</dbReference>
<dbReference type="Pfam" id="PF00348">
    <property type="entry name" value="polyprenyl_synt"/>
    <property type="match status" value="1"/>
</dbReference>
<evidence type="ECO:0000256" key="5">
    <source>
        <dbReference type="ARBA" id="ARBA00022842"/>
    </source>
</evidence>
<protein>
    <submittedName>
        <fullName evidence="8">Polyprenyl synthetase family protein</fullName>
    </submittedName>
</protein>
<evidence type="ECO:0000313" key="9">
    <source>
        <dbReference type="Proteomes" id="UP000777784"/>
    </source>
</evidence>
<dbReference type="PROSITE" id="PS00723">
    <property type="entry name" value="POLYPRENYL_SYNTHASE_1"/>
    <property type="match status" value="1"/>
</dbReference>
<gene>
    <name evidence="8" type="ORF">KJ970_05485</name>
</gene>
<evidence type="ECO:0000256" key="4">
    <source>
        <dbReference type="ARBA" id="ARBA00022723"/>
    </source>
</evidence>
<dbReference type="GO" id="GO:0016114">
    <property type="term" value="P:terpenoid biosynthetic process"/>
    <property type="evidence" value="ECO:0007669"/>
    <property type="project" value="UniProtKB-ARBA"/>
</dbReference>
<comment type="cofactor">
    <cofactor evidence="1">
        <name>Mg(2+)</name>
        <dbReference type="ChEBI" id="CHEBI:18420"/>
    </cofactor>
</comment>
<proteinExistence type="inferred from homology"/>
<dbReference type="PROSITE" id="PS00444">
    <property type="entry name" value="POLYPRENYL_SYNTHASE_2"/>
    <property type="match status" value="1"/>
</dbReference>
<dbReference type="InterPro" id="IPR053378">
    <property type="entry name" value="Prenyl_diphosphate_synthase"/>
</dbReference>
<dbReference type="InterPro" id="IPR000092">
    <property type="entry name" value="Polyprenyl_synt"/>
</dbReference>
<dbReference type="PANTHER" id="PTHR43281:SF1">
    <property type="entry name" value="FARNESYL DIPHOSPHATE SYNTHASE"/>
    <property type="match status" value="1"/>
</dbReference>
<dbReference type="GO" id="GO:0046872">
    <property type="term" value="F:metal ion binding"/>
    <property type="evidence" value="ECO:0007669"/>
    <property type="project" value="UniProtKB-KW"/>
</dbReference>
<sequence>MMERSKKGVADPAGRAIKAFDRVLLREKPKIETALRSILPRQTTAPQDIHRAMHYMIFPGGKRLRPLMVLMAHRTFGGRHPKIYQAAGTVELIHAFSLVHDDLPCMDDDDFRRGRPSCHRAFGEAKAVLAGDALLVQAFQTLGSIGAASLGGPIVEAVAAAIGTTGVIGGQTLDLESEGKEISPRVLATIHARKTAALFVGCLQLGALLAKATPAQIHTVSAFGESFGLAFQVADDLLNLEGDFATLGRPRGTDLKHQKATYPRILGQEKTYEHLRRMMRMAVNQTSDLGSWGEVYRGLVLKAARRVPGWTVRMERGIF</sequence>
<dbReference type="GO" id="GO:0004659">
    <property type="term" value="F:prenyltransferase activity"/>
    <property type="evidence" value="ECO:0007669"/>
    <property type="project" value="InterPro"/>
</dbReference>
<evidence type="ECO:0000256" key="6">
    <source>
        <dbReference type="ARBA" id="ARBA00023229"/>
    </source>
</evidence>
<evidence type="ECO:0000256" key="3">
    <source>
        <dbReference type="ARBA" id="ARBA00022679"/>
    </source>
</evidence>
<dbReference type="InterPro" id="IPR008949">
    <property type="entry name" value="Isoprenoid_synthase_dom_sf"/>
</dbReference>